<feature type="transmembrane region" description="Helical" evidence="6">
    <location>
        <begin position="110"/>
        <end position="129"/>
    </location>
</feature>
<dbReference type="InterPro" id="IPR051611">
    <property type="entry name" value="ECF_transporter_component"/>
</dbReference>
<evidence type="ECO:0000256" key="1">
    <source>
        <dbReference type="ARBA" id="ARBA00004141"/>
    </source>
</evidence>
<sequence>MKKLDNRTYIILLAVSSIFWFLFNKNIQIHLSVALNALLLVYIKEYNKAIKFVITYLTMVILAGLFANKIALMYIILNMLARSIPLVMVVTCIVVGNSSELMLSLQKTKVPKPIIVMICILIRFFPVLSKENIAIRNGMKARGLFSNWKDFMRNPFLVYECFMVPLIIRCIKLSDELGATAELRGLNADISRSCIYEADFGLNDLFVLVLYGAAMGLIYFRLQV</sequence>
<keyword evidence="5 6" id="KW-0472">Membrane</keyword>
<keyword evidence="3 6" id="KW-0812">Transmembrane</keyword>
<evidence type="ECO:0000256" key="2">
    <source>
        <dbReference type="ARBA" id="ARBA00022475"/>
    </source>
</evidence>
<feature type="transmembrane region" description="Helical" evidence="6">
    <location>
        <begin position="7"/>
        <end position="23"/>
    </location>
</feature>
<comment type="subcellular location">
    <subcellularLocation>
        <location evidence="1">Membrane</location>
        <topology evidence="1">Multi-pass membrane protein</topology>
    </subcellularLocation>
</comment>
<evidence type="ECO:0000313" key="7">
    <source>
        <dbReference type="EMBL" id="TRW22491.1"/>
    </source>
</evidence>
<dbReference type="EMBL" id="VJXW01000026">
    <property type="protein sequence ID" value="TRW22491.1"/>
    <property type="molecule type" value="Genomic_DNA"/>
</dbReference>
<keyword evidence="4 6" id="KW-1133">Transmembrane helix</keyword>
<gene>
    <name evidence="7" type="ORF">FL857_11120</name>
</gene>
<evidence type="ECO:0000256" key="4">
    <source>
        <dbReference type="ARBA" id="ARBA00022989"/>
    </source>
</evidence>
<protein>
    <submittedName>
        <fullName evidence="7">Energy-coupling factor transporter transmembrane protein EcfT</fullName>
    </submittedName>
</protein>
<dbReference type="InterPro" id="IPR003339">
    <property type="entry name" value="ABC/ECF_trnsptr_transmembrane"/>
</dbReference>
<evidence type="ECO:0000256" key="6">
    <source>
        <dbReference type="SAM" id="Phobius"/>
    </source>
</evidence>
<dbReference type="AlphaFoldDB" id="A0A552UW59"/>
<dbReference type="PANTHER" id="PTHR34857:SF2">
    <property type="entry name" value="SLL0384 PROTEIN"/>
    <property type="match status" value="1"/>
</dbReference>
<reference evidence="7 8" key="1">
    <citation type="submission" date="2019-07" db="EMBL/GenBank/DDBJ databases">
        <title>Criibacterium bergeronii gen. nov., sp. nov. isolated from human clinical samples.</title>
        <authorList>
            <person name="Maheux A.F."/>
            <person name="Boudreau D.K."/>
            <person name="Berube E."/>
            <person name="Brodeur S."/>
            <person name="Bernard K.A."/>
            <person name="Abed J.Y."/>
            <person name="Ducrey E."/>
            <person name="Guay E.F."/>
            <person name="Raymond F."/>
            <person name="Corbeil J."/>
            <person name="Domingo M.-C."/>
            <person name="Roy P.H."/>
            <person name="Boissinot M."/>
            <person name="Tocheva E.I."/>
            <person name="Omar R.F."/>
        </authorList>
    </citation>
    <scope>NUCLEOTIDE SEQUENCE [LARGE SCALE GENOMIC DNA]</scope>
    <source>
        <strain evidence="7 8">CCRI-24246</strain>
    </source>
</reference>
<dbReference type="Pfam" id="PF02361">
    <property type="entry name" value="CbiQ"/>
    <property type="match status" value="1"/>
</dbReference>
<evidence type="ECO:0000256" key="5">
    <source>
        <dbReference type="ARBA" id="ARBA00023136"/>
    </source>
</evidence>
<name>A0A552UW59_9FIRM</name>
<dbReference type="RefSeq" id="WP_144398867.1">
    <property type="nucleotide sequence ID" value="NZ_VJXW01000026.1"/>
</dbReference>
<keyword evidence="2" id="KW-1003">Cell membrane</keyword>
<comment type="caution">
    <text evidence="7">The sequence shown here is derived from an EMBL/GenBank/DDBJ whole genome shotgun (WGS) entry which is preliminary data.</text>
</comment>
<dbReference type="PANTHER" id="PTHR34857">
    <property type="entry name" value="SLL0384 PROTEIN"/>
    <property type="match status" value="1"/>
</dbReference>
<dbReference type="OrthoDB" id="3173389at2"/>
<feature type="transmembrane region" description="Helical" evidence="6">
    <location>
        <begin position="205"/>
        <end position="222"/>
    </location>
</feature>
<proteinExistence type="predicted"/>
<evidence type="ECO:0000256" key="3">
    <source>
        <dbReference type="ARBA" id="ARBA00022692"/>
    </source>
</evidence>
<dbReference type="Proteomes" id="UP000319424">
    <property type="component" value="Unassembled WGS sequence"/>
</dbReference>
<evidence type="ECO:0000313" key="8">
    <source>
        <dbReference type="Proteomes" id="UP000319424"/>
    </source>
</evidence>
<dbReference type="GO" id="GO:0005886">
    <property type="term" value="C:plasma membrane"/>
    <property type="evidence" value="ECO:0007669"/>
    <property type="project" value="UniProtKB-ARBA"/>
</dbReference>
<dbReference type="CDD" id="cd16914">
    <property type="entry name" value="EcfT"/>
    <property type="match status" value="1"/>
</dbReference>
<feature type="transmembrane region" description="Helical" evidence="6">
    <location>
        <begin position="83"/>
        <end position="103"/>
    </location>
</feature>
<accession>A0A552UW59</accession>
<feature type="transmembrane region" description="Helical" evidence="6">
    <location>
        <begin position="53"/>
        <end position="77"/>
    </location>
</feature>
<organism evidence="7 8">
    <name type="scientific">Criibacterium bergeronii</name>
    <dbReference type="NCBI Taxonomy" id="1871336"/>
    <lineage>
        <taxon>Bacteria</taxon>
        <taxon>Bacillati</taxon>
        <taxon>Bacillota</taxon>
        <taxon>Clostridia</taxon>
        <taxon>Peptostreptococcales</taxon>
        <taxon>Filifactoraceae</taxon>
        <taxon>Criibacterium</taxon>
    </lineage>
</organism>